<dbReference type="Proteomes" id="UP000285624">
    <property type="component" value="Unassembled WGS sequence"/>
</dbReference>
<protein>
    <submittedName>
        <fullName evidence="2">Uncharacterized protein</fullName>
    </submittedName>
</protein>
<evidence type="ECO:0000313" key="4">
    <source>
        <dbReference type="Proteomes" id="UP000285624"/>
    </source>
</evidence>
<comment type="caution">
    <text evidence="2">The sequence shown here is derived from an EMBL/GenBank/DDBJ whole genome shotgun (WGS) entry which is preliminary data.</text>
</comment>
<organism evidence="2 5">
    <name type="scientific">Phytophthora kernoviae</name>
    <dbReference type="NCBI Taxonomy" id="325452"/>
    <lineage>
        <taxon>Eukaryota</taxon>
        <taxon>Sar</taxon>
        <taxon>Stramenopiles</taxon>
        <taxon>Oomycota</taxon>
        <taxon>Peronosporomycetes</taxon>
        <taxon>Peronosporales</taxon>
        <taxon>Peronosporaceae</taxon>
        <taxon>Phytophthora</taxon>
    </lineage>
</organism>
<feature type="non-terminal residue" evidence="2">
    <location>
        <position position="218"/>
    </location>
</feature>
<dbReference type="STRING" id="325452.A0A421EYF2"/>
<dbReference type="AlphaFoldDB" id="A0A421EYF2"/>
<sequence>MSKPFSVQSVLETLQSGQLAPKPHQKMYLSVYQRAQRVGGLLQTSTETIPPQKETKFRRHSSKTEKKAKPRAKILGFGKKKAHSEVLGDFVLPDPGGLLQEEEEQEERAVKFNLEVAAITFHQAVTGLETFVTTFAKTDRFVFHLASMRRMFLDLEASGIKLDHVLKHAHLTEKVEMDPQWGDGEWTWQKQLQADRDAEETELSAKAAKNALPFARNM</sequence>
<reference evidence="4 5" key="1">
    <citation type="submission" date="2018-07" db="EMBL/GenBank/DDBJ databases">
        <title>Genome sequencing of oomycete isolates from Chile give support for New Zealand origin for Phytophthora kernoviae and make available the first Nothophytophthora sp. genome.</title>
        <authorList>
            <person name="Studholme D.J."/>
            <person name="Sanfuentes E."/>
            <person name="Panda P."/>
            <person name="Hill R."/>
            <person name="Sambles C."/>
            <person name="Grant M."/>
            <person name="Williams N.M."/>
            <person name="Mcdougal R.L."/>
        </authorList>
    </citation>
    <scope>NUCLEOTIDE SEQUENCE [LARGE SCALE GENOMIC DNA]</scope>
    <source>
        <strain evidence="2">Chile2</strain>
        <strain evidence="3">Chile4</strain>
    </source>
</reference>
<proteinExistence type="predicted"/>
<dbReference type="EMBL" id="MAYM02001834">
    <property type="protein sequence ID" value="RLN10469.1"/>
    <property type="molecule type" value="Genomic_DNA"/>
</dbReference>
<name>A0A421EYF2_9STRA</name>
<evidence type="ECO:0000313" key="5">
    <source>
        <dbReference type="Proteomes" id="UP000285883"/>
    </source>
</evidence>
<dbReference type="EMBL" id="MBDN02000808">
    <property type="protein sequence ID" value="RLN73293.1"/>
    <property type="molecule type" value="Genomic_DNA"/>
</dbReference>
<accession>A0A421EYF2</accession>
<keyword evidence="4" id="KW-1185">Reference proteome</keyword>
<feature type="region of interest" description="Disordered" evidence="1">
    <location>
        <begin position="44"/>
        <end position="69"/>
    </location>
</feature>
<evidence type="ECO:0000256" key="1">
    <source>
        <dbReference type="SAM" id="MobiDB-lite"/>
    </source>
</evidence>
<dbReference type="Proteomes" id="UP000285883">
    <property type="component" value="Unassembled WGS sequence"/>
</dbReference>
<gene>
    <name evidence="2" type="ORF">BBI17_009505</name>
    <name evidence="3" type="ORF">BBO99_00009471</name>
</gene>
<evidence type="ECO:0000313" key="3">
    <source>
        <dbReference type="EMBL" id="RLN73293.1"/>
    </source>
</evidence>
<evidence type="ECO:0000313" key="2">
    <source>
        <dbReference type="EMBL" id="RLN10469.1"/>
    </source>
</evidence>